<evidence type="ECO:0000256" key="1">
    <source>
        <dbReference type="SAM" id="Phobius"/>
    </source>
</evidence>
<keyword evidence="2" id="KW-0732">Signal</keyword>
<keyword evidence="4" id="KW-1185">Reference proteome</keyword>
<comment type="caution">
    <text evidence="3">The sequence shown here is derived from an EMBL/GenBank/DDBJ whole genome shotgun (WGS) entry which is preliminary data.</text>
</comment>
<dbReference type="AlphaFoldDB" id="A0A9W6TE28"/>
<dbReference type="EMBL" id="BSXW01000064">
    <property type="protein sequence ID" value="GMF11090.1"/>
    <property type="molecule type" value="Genomic_DNA"/>
</dbReference>
<name>A0A9W6TE28_9STRA</name>
<evidence type="ECO:0000256" key="2">
    <source>
        <dbReference type="SAM" id="SignalP"/>
    </source>
</evidence>
<protein>
    <submittedName>
        <fullName evidence="3">Unnamed protein product</fullName>
    </submittedName>
</protein>
<keyword evidence="1" id="KW-1133">Transmembrane helix</keyword>
<keyword evidence="1" id="KW-0812">Transmembrane</keyword>
<dbReference type="OrthoDB" id="104002at2759"/>
<keyword evidence="1" id="KW-0472">Membrane</keyword>
<dbReference type="Proteomes" id="UP001165083">
    <property type="component" value="Unassembled WGS sequence"/>
</dbReference>
<feature type="chain" id="PRO_5040866873" evidence="2">
    <location>
        <begin position="21"/>
        <end position="129"/>
    </location>
</feature>
<accession>A0A9W6TE28</accession>
<gene>
    <name evidence="3" type="ORF">Plil01_000183200</name>
</gene>
<evidence type="ECO:0000313" key="4">
    <source>
        <dbReference type="Proteomes" id="UP001165083"/>
    </source>
</evidence>
<proteinExistence type="predicted"/>
<sequence length="129" mass="14213">MNRSYLLLLVAIFAAYNSDAINAKRLVKISNFDANVELIRGKEQAHRSLKGSNTINEERLSVPGVKTAVSKLKSLFTKKPDLAKTLQRTPGTGFNLQNPAVKKEAKIVLGLLIFIVGTPVVFKLISKYT</sequence>
<feature type="transmembrane region" description="Helical" evidence="1">
    <location>
        <begin position="107"/>
        <end position="125"/>
    </location>
</feature>
<feature type="signal peptide" evidence="2">
    <location>
        <begin position="1"/>
        <end position="20"/>
    </location>
</feature>
<reference evidence="3" key="1">
    <citation type="submission" date="2023-04" db="EMBL/GenBank/DDBJ databases">
        <title>Phytophthora lilii NBRC 32176.</title>
        <authorList>
            <person name="Ichikawa N."/>
            <person name="Sato H."/>
            <person name="Tonouchi N."/>
        </authorList>
    </citation>
    <scope>NUCLEOTIDE SEQUENCE</scope>
    <source>
        <strain evidence="3">NBRC 32176</strain>
    </source>
</reference>
<evidence type="ECO:0000313" key="3">
    <source>
        <dbReference type="EMBL" id="GMF11090.1"/>
    </source>
</evidence>
<organism evidence="3 4">
    <name type="scientific">Phytophthora lilii</name>
    <dbReference type="NCBI Taxonomy" id="2077276"/>
    <lineage>
        <taxon>Eukaryota</taxon>
        <taxon>Sar</taxon>
        <taxon>Stramenopiles</taxon>
        <taxon>Oomycota</taxon>
        <taxon>Peronosporomycetes</taxon>
        <taxon>Peronosporales</taxon>
        <taxon>Peronosporaceae</taxon>
        <taxon>Phytophthora</taxon>
    </lineage>
</organism>